<dbReference type="EMBL" id="QZCH01000002">
    <property type="protein sequence ID" value="RJG50637.1"/>
    <property type="molecule type" value="Genomic_DNA"/>
</dbReference>
<dbReference type="InterPro" id="IPR017850">
    <property type="entry name" value="Alkaline_phosphatase_core_sf"/>
</dbReference>
<dbReference type="GO" id="GO:0005737">
    <property type="term" value="C:cytoplasm"/>
    <property type="evidence" value="ECO:0007669"/>
    <property type="project" value="TreeGrafter"/>
</dbReference>
<proteinExistence type="predicted"/>
<keyword evidence="6" id="KW-1185">Reference proteome</keyword>
<feature type="transmembrane region" description="Helical" evidence="3">
    <location>
        <begin position="46"/>
        <end position="64"/>
    </location>
</feature>
<gene>
    <name evidence="5" type="ORF">D1Z90_03965</name>
</gene>
<dbReference type="SUPFAM" id="SSF53649">
    <property type="entry name" value="Alkaline phosphatase-like"/>
    <property type="match status" value="1"/>
</dbReference>
<dbReference type="RefSeq" id="WP_119909438.1">
    <property type="nucleotide sequence ID" value="NZ_QZCH01000002.1"/>
</dbReference>
<dbReference type="AlphaFoldDB" id="A0A418YJ45"/>
<dbReference type="PANTHER" id="PTHR45953">
    <property type="entry name" value="IDURONATE 2-SULFATASE"/>
    <property type="match status" value="1"/>
</dbReference>
<reference evidence="5 6" key="2">
    <citation type="submission" date="2019-01" db="EMBL/GenBank/DDBJ databases">
        <title>Motilimonas pumilus sp. nov., isolated from the gut of sea cucumber (Apostichopus japonicus).</title>
        <authorList>
            <person name="Wang F.-Q."/>
            <person name="Ren L.-H."/>
            <person name="Lin Y.-W."/>
            <person name="Sun G.-H."/>
            <person name="Du Z.-J."/>
            <person name="Zhao J.-X."/>
            <person name="Liu X.-J."/>
            <person name="Liu L.-J."/>
        </authorList>
    </citation>
    <scope>NUCLEOTIDE SEQUENCE [LARGE SCALE GENOMIC DNA]</scope>
    <source>
        <strain evidence="5 6">PLHSC7-2</strain>
    </source>
</reference>
<dbReference type="InterPro" id="IPR000917">
    <property type="entry name" value="Sulfatase_N"/>
</dbReference>
<keyword evidence="3" id="KW-0812">Transmembrane</keyword>
<dbReference type="Gene3D" id="3.40.720.10">
    <property type="entry name" value="Alkaline Phosphatase, subunit A"/>
    <property type="match status" value="1"/>
</dbReference>
<dbReference type="GO" id="GO:0046872">
    <property type="term" value="F:metal ion binding"/>
    <property type="evidence" value="ECO:0007669"/>
    <property type="project" value="UniProtKB-KW"/>
</dbReference>
<organism evidence="5 6">
    <name type="scientific">Motilimonas pumila</name>
    <dbReference type="NCBI Taxonomy" id="2303987"/>
    <lineage>
        <taxon>Bacteria</taxon>
        <taxon>Pseudomonadati</taxon>
        <taxon>Pseudomonadota</taxon>
        <taxon>Gammaproteobacteria</taxon>
        <taxon>Alteromonadales</taxon>
        <taxon>Alteromonadales genera incertae sedis</taxon>
        <taxon>Motilimonas</taxon>
    </lineage>
</organism>
<evidence type="ECO:0000256" key="2">
    <source>
        <dbReference type="ARBA" id="ARBA00022801"/>
    </source>
</evidence>
<feature type="transmembrane region" description="Helical" evidence="3">
    <location>
        <begin position="172"/>
        <end position="189"/>
    </location>
</feature>
<evidence type="ECO:0000313" key="5">
    <source>
        <dbReference type="EMBL" id="RJG50637.1"/>
    </source>
</evidence>
<keyword evidence="3" id="KW-1133">Transmembrane helix</keyword>
<name>A0A418YJ45_9GAMM</name>
<keyword evidence="2" id="KW-0378">Hydrolase</keyword>
<evidence type="ECO:0000256" key="1">
    <source>
        <dbReference type="ARBA" id="ARBA00022723"/>
    </source>
</evidence>
<sequence>MAYFVRSLLLALIFSLALVGHAYYNFSMGGPAIDSDLLQQFWVDVIRSIGKLLAASGLTAWLLIYGTQLSYRHYVQLKWLPKHILIELIFIASSSAAIILLLLCHFLIYNPSRVVINFSYDMKWLNMLQPMLNEANWVIGVAVLAVVLVTPLAINLISVFSRQRFNKALNSVSFLFLATLAGVFYWNTWHLSNAVEPSPDAKVANTHTKLNVIMLGADTLRADRLGAYGYSRNNISPNIDRLAAKSLVADRMYVPLARTAPSLTSIFTSRYPWQHKVRTNFVQPAAVDVSQAFPEVLNKAGYTTSVVGDWAATDLGKLDFGFQRQLLPADQWNIKTLIAQGPKNSRLFLSLFWSNEIGRLWLPEIFYVAGTSIDGHMYQLAKKELQYLAEQPSPFLLTVFTAGAHVPFASPAPYYNMYSNQDYQGESKYVMASFGSVKEVMKNMQRDKHSFDIEQINALYDGTVKQFDDLVGEMLEQLKQLGIADNTLVVVFADHGVDLFEQESWGQGNLLYSSSYRVPLIIYDPRNQKNQINTFTTSSLDIAPTLLDALDLTAPEEMQGQPLSHADSSSVAFYESGMWLGNMPGLPKDRYVYPNITELLDIPNKEDGTFTIKPEYLASINRSRLKAVRKGPYQLERIMLRKGELVSCITDGDQAHECDFSQPPWQALADELSFWLQQEEQSQ</sequence>
<dbReference type="PANTHER" id="PTHR45953:SF1">
    <property type="entry name" value="IDURONATE 2-SULFATASE"/>
    <property type="match status" value="1"/>
</dbReference>
<protein>
    <recommendedName>
        <fullName evidence="4">Sulfatase N-terminal domain-containing protein</fullName>
    </recommendedName>
</protein>
<dbReference type="Proteomes" id="UP000283255">
    <property type="component" value="Unassembled WGS sequence"/>
</dbReference>
<feature type="transmembrane region" description="Helical" evidence="3">
    <location>
        <begin position="137"/>
        <end position="160"/>
    </location>
</feature>
<dbReference type="Pfam" id="PF00884">
    <property type="entry name" value="Sulfatase"/>
    <property type="match status" value="1"/>
</dbReference>
<reference evidence="5 6" key="1">
    <citation type="submission" date="2018-09" db="EMBL/GenBank/DDBJ databases">
        <authorList>
            <person name="Wang F."/>
        </authorList>
    </citation>
    <scope>NUCLEOTIDE SEQUENCE [LARGE SCALE GENOMIC DNA]</scope>
    <source>
        <strain evidence="5 6">PLHSC7-2</strain>
    </source>
</reference>
<accession>A0A418YJ45</accession>
<evidence type="ECO:0000259" key="4">
    <source>
        <dbReference type="Pfam" id="PF00884"/>
    </source>
</evidence>
<feature type="transmembrane region" description="Helical" evidence="3">
    <location>
        <begin position="84"/>
        <end position="108"/>
    </location>
</feature>
<dbReference type="CDD" id="cd16148">
    <property type="entry name" value="sulfatase_like"/>
    <property type="match status" value="1"/>
</dbReference>
<keyword evidence="1" id="KW-0479">Metal-binding</keyword>
<comment type="caution">
    <text evidence="5">The sequence shown here is derived from an EMBL/GenBank/DDBJ whole genome shotgun (WGS) entry which is preliminary data.</text>
</comment>
<feature type="domain" description="Sulfatase N-terminal" evidence="4">
    <location>
        <begin position="211"/>
        <end position="551"/>
    </location>
</feature>
<keyword evidence="3" id="KW-0472">Membrane</keyword>
<dbReference type="OrthoDB" id="9803751at2"/>
<dbReference type="GO" id="GO:0008484">
    <property type="term" value="F:sulfuric ester hydrolase activity"/>
    <property type="evidence" value="ECO:0007669"/>
    <property type="project" value="TreeGrafter"/>
</dbReference>
<evidence type="ECO:0000256" key="3">
    <source>
        <dbReference type="SAM" id="Phobius"/>
    </source>
</evidence>
<evidence type="ECO:0000313" key="6">
    <source>
        <dbReference type="Proteomes" id="UP000283255"/>
    </source>
</evidence>